<protein>
    <submittedName>
        <fullName evidence="1">Unnamed protein product</fullName>
    </submittedName>
</protein>
<keyword evidence="2" id="KW-1185">Reference proteome</keyword>
<dbReference type="Proteomes" id="UP001165064">
    <property type="component" value="Unassembled WGS sequence"/>
</dbReference>
<sequence length="298" mass="33591">MPIETDTVISVSDSEDDSRHTKQSSSTPADIFRQFKIKDKLRQNNSLSSEEHTNIKQKQQNKDTSMNKVKKRKIVDNKQQRRKSDDTDVKQFNRIKRKKPETEYICDNDIAIIDEVEMEPVSIHEEMNLNDLTVKETPSVGSILDLNLLDETQDNLLKTGLHTPNCIFTDSDNILDQQDQTNNTSILELSHTPTPTEVVPAPEPISVPTSTRQKNPTGISICSILTGKKTNETNFNKNNNGQSQNDNVDAITVSGVSNKETPIEVEEIEDDDSSISSIDQKEAQIETQTKRIDNAQVR</sequence>
<gene>
    <name evidence="1" type="ORF">Amon02_000914500</name>
</gene>
<evidence type="ECO:0000313" key="1">
    <source>
        <dbReference type="EMBL" id="GME92719.1"/>
    </source>
</evidence>
<comment type="caution">
    <text evidence="1">The sequence shown here is derived from an EMBL/GenBank/DDBJ whole genome shotgun (WGS) entry which is preliminary data.</text>
</comment>
<name>A0ACB5TQB6_AMBMO</name>
<evidence type="ECO:0000313" key="2">
    <source>
        <dbReference type="Proteomes" id="UP001165064"/>
    </source>
</evidence>
<dbReference type="EMBL" id="BSXS01008504">
    <property type="protein sequence ID" value="GME92719.1"/>
    <property type="molecule type" value="Genomic_DNA"/>
</dbReference>
<organism evidence="1 2">
    <name type="scientific">Ambrosiozyma monospora</name>
    <name type="common">Yeast</name>
    <name type="synonym">Endomycopsis monosporus</name>
    <dbReference type="NCBI Taxonomy" id="43982"/>
    <lineage>
        <taxon>Eukaryota</taxon>
        <taxon>Fungi</taxon>
        <taxon>Dikarya</taxon>
        <taxon>Ascomycota</taxon>
        <taxon>Saccharomycotina</taxon>
        <taxon>Pichiomycetes</taxon>
        <taxon>Pichiales</taxon>
        <taxon>Pichiaceae</taxon>
        <taxon>Ambrosiozyma</taxon>
    </lineage>
</organism>
<proteinExistence type="predicted"/>
<reference evidence="1" key="1">
    <citation type="submission" date="2023-04" db="EMBL/GenBank/DDBJ databases">
        <title>Ambrosiozyma monospora NBRC 10751.</title>
        <authorList>
            <person name="Ichikawa N."/>
            <person name="Sato H."/>
            <person name="Tonouchi N."/>
        </authorList>
    </citation>
    <scope>NUCLEOTIDE SEQUENCE</scope>
    <source>
        <strain evidence="1">NBRC 10751</strain>
    </source>
</reference>
<accession>A0ACB5TQB6</accession>